<dbReference type="AlphaFoldDB" id="T0ZR64"/>
<sequence length="109" mass="11355">MKRLLREFLGAVQFLTRVPVPQRLHGEIVLARTAPYFPLVGALLGLAAGGIDAAARTHLGTLAAAAAAVLFLVLITGALHEDGLADSADGFGAGKTPEQILAIMRDSRI</sequence>
<protein>
    <recommendedName>
        <fullName evidence="6">Adenosylcobinamide-GDP ribazoletransferase</fullName>
        <ecNumber evidence="5">2.7.8.26</ecNumber>
    </recommendedName>
    <alternativeName>
        <fullName evidence="16">Cobalamin synthase</fullName>
    </alternativeName>
    <alternativeName>
        <fullName evidence="15">Cobalamin-5'-phosphate synthase</fullName>
    </alternativeName>
</protein>
<evidence type="ECO:0000256" key="4">
    <source>
        <dbReference type="ARBA" id="ARBA00010561"/>
    </source>
</evidence>
<evidence type="ECO:0000256" key="10">
    <source>
        <dbReference type="ARBA" id="ARBA00022692"/>
    </source>
</evidence>
<reference evidence="20" key="2">
    <citation type="journal article" date="2014" name="ISME J.">
        <title>Microbial stratification in low pH oxic and suboxic macroscopic growths along an acid mine drainage.</title>
        <authorList>
            <person name="Mendez-Garcia C."/>
            <person name="Mesa V."/>
            <person name="Sprenger R.R."/>
            <person name="Richter M."/>
            <person name="Diez M.S."/>
            <person name="Solano J."/>
            <person name="Bargiela R."/>
            <person name="Golyshina O.V."/>
            <person name="Manteca A."/>
            <person name="Ramos J.L."/>
            <person name="Gallego J.R."/>
            <person name="Llorente I."/>
            <person name="Martins Dos Santos V.A."/>
            <person name="Jensen O.N."/>
            <person name="Pelaez A.I."/>
            <person name="Sanchez J."/>
            <person name="Ferrer M."/>
        </authorList>
    </citation>
    <scope>NUCLEOTIDE SEQUENCE</scope>
</reference>
<reference evidence="20" key="1">
    <citation type="submission" date="2013-08" db="EMBL/GenBank/DDBJ databases">
        <authorList>
            <person name="Mendez C."/>
            <person name="Richter M."/>
            <person name="Ferrer M."/>
            <person name="Sanchez J."/>
        </authorList>
    </citation>
    <scope>NUCLEOTIDE SEQUENCE</scope>
</reference>
<dbReference type="EMBL" id="AUZZ01006222">
    <property type="protein sequence ID" value="EQD46987.1"/>
    <property type="molecule type" value="Genomic_DNA"/>
</dbReference>
<feature type="non-terminal residue" evidence="20">
    <location>
        <position position="109"/>
    </location>
</feature>
<dbReference type="GO" id="GO:0051073">
    <property type="term" value="F:adenosylcobinamide-GDP ribazoletransferase activity"/>
    <property type="evidence" value="ECO:0007669"/>
    <property type="project" value="UniProtKB-EC"/>
</dbReference>
<proteinExistence type="inferred from homology"/>
<dbReference type="UniPathway" id="UPA00148">
    <property type="reaction ID" value="UER00238"/>
</dbReference>
<feature type="transmembrane region" description="Helical" evidence="19">
    <location>
        <begin position="62"/>
        <end position="80"/>
    </location>
</feature>
<keyword evidence="10 19" id="KW-0812">Transmembrane</keyword>
<evidence type="ECO:0000313" key="20">
    <source>
        <dbReference type="EMBL" id="EQD46987.1"/>
    </source>
</evidence>
<keyword evidence="12 19" id="KW-1133">Transmembrane helix</keyword>
<dbReference type="HAMAP" id="MF_00719">
    <property type="entry name" value="CobS"/>
    <property type="match status" value="1"/>
</dbReference>
<comment type="catalytic activity">
    <reaction evidence="17">
        <text>alpha-ribazole + adenosylcob(III)inamide-GDP = adenosylcob(III)alamin + GMP + H(+)</text>
        <dbReference type="Rhea" id="RHEA:16049"/>
        <dbReference type="ChEBI" id="CHEBI:10329"/>
        <dbReference type="ChEBI" id="CHEBI:15378"/>
        <dbReference type="ChEBI" id="CHEBI:18408"/>
        <dbReference type="ChEBI" id="CHEBI:58115"/>
        <dbReference type="ChEBI" id="CHEBI:60487"/>
        <dbReference type="EC" id="2.7.8.26"/>
    </reaction>
</comment>
<keyword evidence="8" id="KW-0169">Cobalamin biosynthesis</keyword>
<evidence type="ECO:0000256" key="12">
    <source>
        <dbReference type="ARBA" id="ARBA00022989"/>
    </source>
</evidence>
<evidence type="ECO:0000256" key="6">
    <source>
        <dbReference type="ARBA" id="ARBA00015850"/>
    </source>
</evidence>
<evidence type="ECO:0000256" key="15">
    <source>
        <dbReference type="ARBA" id="ARBA00032605"/>
    </source>
</evidence>
<dbReference type="GO" id="GO:0008818">
    <property type="term" value="F:cobalamin 5'-phosphate synthase activity"/>
    <property type="evidence" value="ECO:0007669"/>
    <property type="project" value="InterPro"/>
</dbReference>
<keyword evidence="7" id="KW-1003">Cell membrane</keyword>
<evidence type="ECO:0000256" key="13">
    <source>
        <dbReference type="ARBA" id="ARBA00023136"/>
    </source>
</evidence>
<keyword evidence="11" id="KW-0460">Magnesium</keyword>
<dbReference type="Pfam" id="PF02654">
    <property type="entry name" value="CobS"/>
    <property type="match status" value="1"/>
</dbReference>
<evidence type="ECO:0000256" key="14">
    <source>
        <dbReference type="ARBA" id="ARBA00025228"/>
    </source>
</evidence>
<dbReference type="InterPro" id="IPR003805">
    <property type="entry name" value="CobS"/>
</dbReference>
<feature type="transmembrane region" description="Helical" evidence="19">
    <location>
        <begin position="36"/>
        <end position="55"/>
    </location>
</feature>
<evidence type="ECO:0000256" key="1">
    <source>
        <dbReference type="ARBA" id="ARBA00001946"/>
    </source>
</evidence>
<keyword evidence="9 20" id="KW-0808">Transferase</keyword>
<accession>T0ZR64</accession>
<evidence type="ECO:0000256" key="18">
    <source>
        <dbReference type="ARBA" id="ARBA00049504"/>
    </source>
</evidence>
<gene>
    <name evidence="20" type="ORF">B2A_08638</name>
</gene>
<dbReference type="PANTHER" id="PTHR34148:SF1">
    <property type="entry name" value="ADENOSYLCOBINAMIDE-GDP RIBAZOLETRANSFERASE"/>
    <property type="match status" value="1"/>
</dbReference>
<name>T0ZR64_9ZZZZ</name>
<comment type="cofactor">
    <cofactor evidence="1">
        <name>Mg(2+)</name>
        <dbReference type="ChEBI" id="CHEBI:18420"/>
    </cofactor>
</comment>
<organism evidence="20">
    <name type="scientific">mine drainage metagenome</name>
    <dbReference type="NCBI Taxonomy" id="410659"/>
    <lineage>
        <taxon>unclassified sequences</taxon>
        <taxon>metagenomes</taxon>
        <taxon>ecological metagenomes</taxon>
    </lineage>
</organism>
<dbReference type="GO" id="GO:0009236">
    <property type="term" value="P:cobalamin biosynthetic process"/>
    <property type="evidence" value="ECO:0007669"/>
    <property type="project" value="UniProtKB-UniPathway"/>
</dbReference>
<evidence type="ECO:0000256" key="16">
    <source>
        <dbReference type="ARBA" id="ARBA00032853"/>
    </source>
</evidence>
<evidence type="ECO:0000256" key="2">
    <source>
        <dbReference type="ARBA" id="ARBA00004651"/>
    </source>
</evidence>
<evidence type="ECO:0000256" key="5">
    <source>
        <dbReference type="ARBA" id="ARBA00013200"/>
    </source>
</evidence>
<comment type="similarity">
    <text evidence="4">Belongs to the CobS family.</text>
</comment>
<keyword evidence="13 19" id="KW-0472">Membrane</keyword>
<evidence type="ECO:0000256" key="3">
    <source>
        <dbReference type="ARBA" id="ARBA00004663"/>
    </source>
</evidence>
<dbReference type="GO" id="GO:0005886">
    <property type="term" value="C:plasma membrane"/>
    <property type="evidence" value="ECO:0007669"/>
    <property type="project" value="UniProtKB-SubCell"/>
</dbReference>
<comment type="pathway">
    <text evidence="3">Cofactor biosynthesis; adenosylcobalamin biosynthesis; adenosylcobalamin from cob(II)yrinate a,c-diamide: step 7/7.</text>
</comment>
<evidence type="ECO:0000256" key="8">
    <source>
        <dbReference type="ARBA" id="ARBA00022573"/>
    </source>
</evidence>
<comment type="subcellular location">
    <subcellularLocation>
        <location evidence="2">Cell membrane</location>
        <topology evidence="2">Multi-pass membrane protein</topology>
    </subcellularLocation>
</comment>
<evidence type="ECO:0000256" key="17">
    <source>
        <dbReference type="ARBA" id="ARBA00048623"/>
    </source>
</evidence>
<dbReference type="PANTHER" id="PTHR34148">
    <property type="entry name" value="ADENOSYLCOBINAMIDE-GDP RIBAZOLETRANSFERASE"/>
    <property type="match status" value="1"/>
</dbReference>
<comment type="caution">
    <text evidence="20">The sequence shown here is derived from an EMBL/GenBank/DDBJ whole genome shotgun (WGS) entry which is preliminary data.</text>
</comment>
<evidence type="ECO:0000256" key="9">
    <source>
        <dbReference type="ARBA" id="ARBA00022679"/>
    </source>
</evidence>
<evidence type="ECO:0000256" key="19">
    <source>
        <dbReference type="SAM" id="Phobius"/>
    </source>
</evidence>
<evidence type="ECO:0000256" key="11">
    <source>
        <dbReference type="ARBA" id="ARBA00022842"/>
    </source>
</evidence>
<comment type="function">
    <text evidence="14">Joins adenosylcobinamide-GDP and alpha-ribazole to generate adenosylcobalamin (Ado-cobalamin). Also synthesizes adenosylcobalamin 5'-phosphate from adenosylcobinamide-GDP and alpha-ribazole 5'-phosphate.</text>
</comment>
<dbReference type="EC" id="2.7.8.26" evidence="5"/>
<evidence type="ECO:0000256" key="7">
    <source>
        <dbReference type="ARBA" id="ARBA00022475"/>
    </source>
</evidence>
<comment type="catalytic activity">
    <reaction evidence="18">
        <text>alpha-ribazole 5'-phosphate + adenosylcob(III)inamide-GDP = adenosylcob(III)alamin 5'-phosphate + GMP + H(+)</text>
        <dbReference type="Rhea" id="RHEA:23560"/>
        <dbReference type="ChEBI" id="CHEBI:15378"/>
        <dbReference type="ChEBI" id="CHEBI:57918"/>
        <dbReference type="ChEBI" id="CHEBI:58115"/>
        <dbReference type="ChEBI" id="CHEBI:60487"/>
        <dbReference type="ChEBI" id="CHEBI:60493"/>
        <dbReference type="EC" id="2.7.8.26"/>
    </reaction>
</comment>